<dbReference type="AlphaFoldDB" id="N1PUT0"/>
<dbReference type="EMBL" id="KB446536">
    <property type="protein sequence ID" value="EME47246.1"/>
    <property type="molecule type" value="Genomic_DNA"/>
</dbReference>
<protein>
    <submittedName>
        <fullName evidence="2">Uncharacterized protein</fullName>
    </submittedName>
</protein>
<dbReference type="OMA" id="TVWIWDL"/>
<dbReference type="GO" id="GO:1990810">
    <property type="term" value="P:microtubule anchoring at mitotic spindle pole body"/>
    <property type="evidence" value="ECO:0007669"/>
    <property type="project" value="TreeGrafter"/>
</dbReference>
<dbReference type="PANTHER" id="PTHR16220:SF0">
    <property type="entry name" value="WD REPEAT-CONTAINING PROTEIN WRAP73"/>
    <property type="match status" value="1"/>
</dbReference>
<evidence type="ECO:0000256" key="1">
    <source>
        <dbReference type="SAM" id="MobiDB-lite"/>
    </source>
</evidence>
<organism evidence="2 3">
    <name type="scientific">Dothistroma septosporum (strain NZE10 / CBS 128990)</name>
    <name type="common">Red band needle blight fungus</name>
    <name type="synonym">Mycosphaerella pini</name>
    <dbReference type="NCBI Taxonomy" id="675120"/>
    <lineage>
        <taxon>Eukaryota</taxon>
        <taxon>Fungi</taxon>
        <taxon>Dikarya</taxon>
        <taxon>Ascomycota</taxon>
        <taxon>Pezizomycotina</taxon>
        <taxon>Dothideomycetes</taxon>
        <taxon>Dothideomycetidae</taxon>
        <taxon>Mycosphaerellales</taxon>
        <taxon>Mycosphaerellaceae</taxon>
        <taxon>Dothistroma</taxon>
    </lineage>
</organism>
<evidence type="ECO:0000313" key="3">
    <source>
        <dbReference type="Proteomes" id="UP000016933"/>
    </source>
</evidence>
<dbReference type="InterPro" id="IPR015943">
    <property type="entry name" value="WD40/YVTN_repeat-like_dom_sf"/>
</dbReference>
<feature type="region of interest" description="Disordered" evidence="1">
    <location>
        <begin position="483"/>
        <end position="509"/>
    </location>
</feature>
<dbReference type="Proteomes" id="UP000016933">
    <property type="component" value="Unassembled WGS sequence"/>
</dbReference>
<dbReference type="HOGENOM" id="CLU_024072_0_0_1"/>
<reference evidence="2 3" key="2">
    <citation type="journal article" date="2012" name="PLoS Pathog.">
        <title>Diverse lifestyles and strategies of plant pathogenesis encoded in the genomes of eighteen Dothideomycetes fungi.</title>
        <authorList>
            <person name="Ohm R.A."/>
            <person name="Feau N."/>
            <person name="Henrissat B."/>
            <person name="Schoch C.L."/>
            <person name="Horwitz B.A."/>
            <person name="Barry K.W."/>
            <person name="Condon B.J."/>
            <person name="Copeland A.C."/>
            <person name="Dhillon B."/>
            <person name="Glaser F."/>
            <person name="Hesse C.N."/>
            <person name="Kosti I."/>
            <person name="LaButti K."/>
            <person name="Lindquist E.A."/>
            <person name="Lucas S."/>
            <person name="Salamov A.A."/>
            <person name="Bradshaw R.E."/>
            <person name="Ciuffetti L."/>
            <person name="Hamelin R.C."/>
            <person name="Kema G.H.J."/>
            <person name="Lawrence C."/>
            <person name="Scott J.A."/>
            <person name="Spatafora J.W."/>
            <person name="Turgeon B.G."/>
            <person name="de Wit P.J.G.M."/>
            <person name="Zhong S."/>
            <person name="Goodwin S.B."/>
            <person name="Grigoriev I.V."/>
        </authorList>
    </citation>
    <scope>NUCLEOTIDE SEQUENCE [LARGE SCALE GENOMIC DNA]</scope>
    <source>
        <strain evidence="3">NZE10 / CBS 128990</strain>
    </source>
</reference>
<accession>N1PUT0</accession>
<sequence>MKRDLVRNAYLEKGRCRFSPATKFTSLKWSADSNQLLVTYDHGVHVIDTKVLEERVWLKNGTGGLGRVAAADFIGTDHLLVISEFGKAKLWHMNSAKALDLPDSKTTCDGSAWSSRPGKTSPGLFALLSRNGADDNLALHFPSINTASATIKLSTVDAQSLCWSPDGIWLAVVDLPTASPDLHIYTPDGHLFRSYPEGKDLEDGLGVKFITWSADGRCLALAKYDGKVELLNTKTFSPLAILEHNTTIDQSSLPQPEQAPVWQEVVPASNTHSYTLQPHPVSPPLSTNKTTSEPSELGVAELCFSSDGTYLATRDCRMLNTVWLWNMSTLAAHAVLIQHANVRSLTWHPSRPDTLMIDCAEGLAHVYRVSSSTPPLALLTGARSKARLSWIHTAAEAKSMIMATELNNFHIVYSEGQDETLSGTPKARAMAITRDAPFEEGGSDDSLFEVLSGRKPLPPKTAPSFTEMVDLDAEAEDTLAGSLEDTFREKKKGAEAQTEVDPLDDSEIF</sequence>
<dbReference type="SUPFAM" id="SSF82171">
    <property type="entry name" value="DPP6 N-terminal domain-like"/>
    <property type="match status" value="1"/>
</dbReference>
<dbReference type="Gene3D" id="2.130.10.10">
    <property type="entry name" value="YVTN repeat-like/Quinoprotein amine dehydrogenase"/>
    <property type="match status" value="2"/>
</dbReference>
<proteinExistence type="predicted"/>
<dbReference type="eggNOG" id="KOG4497">
    <property type="taxonomic scope" value="Eukaryota"/>
</dbReference>
<dbReference type="GO" id="GO:0005815">
    <property type="term" value="C:microtubule organizing center"/>
    <property type="evidence" value="ECO:0007669"/>
    <property type="project" value="TreeGrafter"/>
</dbReference>
<keyword evidence="3" id="KW-1185">Reference proteome</keyword>
<reference evidence="3" key="1">
    <citation type="journal article" date="2012" name="PLoS Genet.">
        <title>The genomes of the fungal plant pathogens Cladosporium fulvum and Dothistroma septosporum reveal adaptation to different hosts and lifestyles but also signatures of common ancestry.</title>
        <authorList>
            <person name="de Wit P.J.G.M."/>
            <person name="van der Burgt A."/>
            <person name="Oekmen B."/>
            <person name="Stergiopoulos I."/>
            <person name="Abd-Elsalam K.A."/>
            <person name="Aerts A.L."/>
            <person name="Bahkali A.H."/>
            <person name="Beenen H.G."/>
            <person name="Chettri P."/>
            <person name="Cox M.P."/>
            <person name="Datema E."/>
            <person name="de Vries R.P."/>
            <person name="Dhillon B."/>
            <person name="Ganley A.R."/>
            <person name="Griffiths S.A."/>
            <person name="Guo Y."/>
            <person name="Hamelin R.C."/>
            <person name="Henrissat B."/>
            <person name="Kabir M.S."/>
            <person name="Jashni M.K."/>
            <person name="Kema G."/>
            <person name="Klaubauf S."/>
            <person name="Lapidus A."/>
            <person name="Levasseur A."/>
            <person name="Lindquist E."/>
            <person name="Mehrabi R."/>
            <person name="Ohm R.A."/>
            <person name="Owen T.J."/>
            <person name="Salamov A."/>
            <person name="Schwelm A."/>
            <person name="Schijlen E."/>
            <person name="Sun H."/>
            <person name="van den Burg H.A."/>
            <person name="van Ham R.C.H.J."/>
            <person name="Zhang S."/>
            <person name="Goodwin S.B."/>
            <person name="Grigoriev I.V."/>
            <person name="Collemare J."/>
            <person name="Bradshaw R.E."/>
        </authorList>
    </citation>
    <scope>NUCLEOTIDE SEQUENCE [LARGE SCALE GENOMIC DNA]</scope>
    <source>
        <strain evidence="3">NZE10 / CBS 128990</strain>
    </source>
</reference>
<dbReference type="OrthoDB" id="308690at2759"/>
<feature type="compositionally biased region" description="Basic and acidic residues" evidence="1">
    <location>
        <begin position="485"/>
        <end position="494"/>
    </location>
</feature>
<evidence type="ECO:0000313" key="2">
    <source>
        <dbReference type="EMBL" id="EME47246.1"/>
    </source>
</evidence>
<gene>
    <name evidence="2" type="ORF">DOTSEDRAFT_69256</name>
</gene>
<dbReference type="InterPro" id="IPR052778">
    <property type="entry name" value="Centrosome-WD_assoc"/>
</dbReference>
<name>N1PUT0_DOTSN</name>
<dbReference type="STRING" id="675120.N1PUT0"/>
<dbReference type="PANTHER" id="PTHR16220">
    <property type="entry name" value="WD REPEAT PROTEIN 8-RELATED"/>
    <property type="match status" value="1"/>
</dbReference>
<dbReference type="GO" id="GO:1990811">
    <property type="term" value="C:MWP complex"/>
    <property type="evidence" value="ECO:0007669"/>
    <property type="project" value="TreeGrafter"/>
</dbReference>